<accession>C5C436</accession>
<dbReference type="AlphaFoldDB" id="C5C436"/>
<dbReference type="InterPro" id="IPR036563">
    <property type="entry name" value="MoaE_sf"/>
</dbReference>
<protein>
    <submittedName>
        <fullName evidence="1">Molybdopterin biosynthesis MoaE protein</fullName>
    </submittedName>
</protein>
<dbReference type="RefSeq" id="WP_015882189.1">
    <property type="nucleotide sequence ID" value="NC_012669.1"/>
</dbReference>
<dbReference type="PANTHER" id="PTHR23404">
    <property type="entry name" value="MOLYBDOPTERIN SYNTHASE RELATED"/>
    <property type="match status" value="1"/>
</dbReference>
<dbReference type="STRING" id="471853.Bcav_1693"/>
<dbReference type="OrthoDB" id="9794429at2"/>
<organism evidence="1 2">
    <name type="scientific">Beutenbergia cavernae (strain ATCC BAA-8 / DSM 12333 / CCUG 43141 / JCM 11478 / NBRC 16432 / NCIMB 13614 / HKI 0122)</name>
    <dbReference type="NCBI Taxonomy" id="471853"/>
    <lineage>
        <taxon>Bacteria</taxon>
        <taxon>Bacillati</taxon>
        <taxon>Actinomycetota</taxon>
        <taxon>Actinomycetes</taxon>
        <taxon>Micrococcales</taxon>
        <taxon>Beutenbergiaceae</taxon>
        <taxon>Beutenbergia</taxon>
    </lineage>
</organism>
<gene>
    <name evidence="1" type="ordered locus">Bcav_1693</name>
</gene>
<dbReference type="eggNOG" id="COG0314">
    <property type="taxonomic scope" value="Bacteria"/>
</dbReference>
<dbReference type="Proteomes" id="UP000007962">
    <property type="component" value="Chromosome"/>
</dbReference>
<sequence length="142" mass="14671">MSEPSAVVLARIAPAPIDAGEVRDAVASPDCGAVVEFAGVVRDHDGGRGVLRLDYSAHPDAARLLAECCARVAAEFDGVRLAAVHATGELRIGDLALAAAVAAPHRAQAFAAAARLVDAIKAEVPIWKRQHYADGDSGWVGL</sequence>
<keyword evidence="2" id="KW-1185">Reference proteome</keyword>
<proteinExistence type="predicted"/>
<evidence type="ECO:0000313" key="1">
    <source>
        <dbReference type="EMBL" id="ACQ79949.1"/>
    </source>
</evidence>
<dbReference type="HOGENOM" id="CLU_089568_1_1_11"/>
<dbReference type="EMBL" id="CP001618">
    <property type="protein sequence ID" value="ACQ79949.1"/>
    <property type="molecule type" value="Genomic_DNA"/>
</dbReference>
<dbReference type="CDD" id="cd00756">
    <property type="entry name" value="MoaE"/>
    <property type="match status" value="1"/>
</dbReference>
<dbReference type="InterPro" id="IPR003448">
    <property type="entry name" value="Mopterin_biosynth_MoaE"/>
</dbReference>
<dbReference type="KEGG" id="bcv:Bcav_1693"/>
<name>C5C436_BEUC1</name>
<dbReference type="GO" id="GO:0006777">
    <property type="term" value="P:Mo-molybdopterin cofactor biosynthetic process"/>
    <property type="evidence" value="ECO:0007669"/>
    <property type="project" value="InterPro"/>
</dbReference>
<dbReference type="Gene3D" id="3.90.1170.40">
    <property type="entry name" value="Molybdopterin biosynthesis MoaE subunit"/>
    <property type="match status" value="1"/>
</dbReference>
<dbReference type="SUPFAM" id="SSF54690">
    <property type="entry name" value="Molybdopterin synthase subunit MoaE"/>
    <property type="match status" value="1"/>
</dbReference>
<evidence type="ECO:0000313" key="2">
    <source>
        <dbReference type="Proteomes" id="UP000007962"/>
    </source>
</evidence>
<reference evidence="1 2" key="1">
    <citation type="journal article" date="2009" name="Stand. Genomic Sci.">
        <title>Complete genome sequence of Beutenbergia cavernae type strain (HKI 0122).</title>
        <authorList>
            <person name="Land M."/>
            <person name="Pukall R."/>
            <person name="Abt B."/>
            <person name="Goker M."/>
            <person name="Rohde M."/>
            <person name="Glavina Del Rio T."/>
            <person name="Tice H."/>
            <person name="Copeland A."/>
            <person name="Cheng J.F."/>
            <person name="Lucas S."/>
            <person name="Chen F."/>
            <person name="Nolan M."/>
            <person name="Bruce D."/>
            <person name="Goodwin L."/>
            <person name="Pitluck S."/>
            <person name="Ivanova N."/>
            <person name="Mavromatis K."/>
            <person name="Ovchinnikova G."/>
            <person name="Pati A."/>
            <person name="Chen A."/>
            <person name="Palaniappan K."/>
            <person name="Hauser L."/>
            <person name="Chang Y.J."/>
            <person name="Jefferies C.C."/>
            <person name="Saunders E."/>
            <person name="Brettin T."/>
            <person name="Detter J.C."/>
            <person name="Han C."/>
            <person name="Chain P."/>
            <person name="Bristow J."/>
            <person name="Eisen J.A."/>
            <person name="Markowitz V."/>
            <person name="Hugenholtz P."/>
            <person name="Kyrpides N.C."/>
            <person name="Klenk H.P."/>
            <person name="Lapidus A."/>
        </authorList>
    </citation>
    <scope>NUCLEOTIDE SEQUENCE [LARGE SCALE GENOMIC DNA]</scope>
    <source>
        <strain evidence="2">ATCC BAA-8 / DSM 12333 / NBRC 16432</strain>
    </source>
</reference>
<dbReference type="Pfam" id="PF02391">
    <property type="entry name" value="MoaE"/>
    <property type="match status" value="1"/>
</dbReference>